<name>A0A450WP08_9GAMM</name>
<evidence type="ECO:0000259" key="2">
    <source>
        <dbReference type="Pfam" id="PF09820"/>
    </source>
</evidence>
<dbReference type="EMBL" id="CAADFK010000149">
    <property type="protein sequence ID" value="VFK18724.1"/>
    <property type="molecule type" value="Genomic_DNA"/>
</dbReference>
<proteinExistence type="predicted"/>
<accession>A0A450WP08</accession>
<evidence type="ECO:0000256" key="1">
    <source>
        <dbReference type="SAM" id="Coils"/>
    </source>
</evidence>
<dbReference type="Pfam" id="PF09820">
    <property type="entry name" value="AAA-ATPase_like"/>
    <property type="match status" value="1"/>
</dbReference>
<evidence type="ECO:0000313" key="3">
    <source>
        <dbReference type="EMBL" id="VFK18724.1"/>
    </source>
</evidence>
<gene>
    <name evidence="3" type="ORF">BECKLPF1236B_GA0070989_11493</name>
</gene>
<sequence>MKFPYGIADFYGLITEGYFYADRTAHIHSLEQVGKHLLFLRPRRFGKSLVLSMLENYYDVAKADAFERLFGHLKIGQAPTPGHNQYFVMRWDFSMVASHGDTKAIERALHDHINACVRSFISRYHARLPQAIQLEPNNALVSFQSAVDTVGQTPYKLYLLIDEYDNFANEVLAAQLGGQDRYATLVHGEGILKTVFKAIKALSSGQGLDKVFITGVSPVVMSDISSGYNVAKDISLRPRYHDLCGFHEREVAEALEKIGEECGLPKDQTAEALAMMRTFYNGYRFGYGDDPLVYNPTLALYFFDNYQEECAYPRDILDDNLAMDRNRIEYIARLPHGQELVARILDPTEPPRIDRLLKRFGVQDMLATTKDQSFLASLMYYLGVLTIADRDAMGRLTLCIPNLVIRRLYVERIRDSLLPEYEDREISRSAAEHFYTSGDLSPLCDFIETRYFQVFDNRDYRWTNQLTIKTAFLIVLFSDTFYIMDSETAIDKGYADLSMIIRPDMRKYQLLDHLLEFKYISLKELGLSAKAIKEKTREELRALPRVEAELDAAKKQLSRYRATLEAVYGEKLRLHTHPVVALGLSRLVWD</sequence>
<dbReference type="PANTHER" id="PTHR34825:SF2">
    <property type="entry name" value="AAA-ATPASE-LIKE DOMAIN-CONTAINING PROTEIN"/>
    <property type="match status" value="1"/>
</dbReference>
<keyword evidence="1" id="KW-0175">Coiled coil</keyword>
<reference evidence="3" key="1">
    <citation type="submission" date="2019-02" db="EMBL/GenBank/DDBJ databases">
        <authorList>
            <person name="Gruber-Vodicka R. H."/>
            <person name="Seah K. B. B."/>
        </authorList>
    </citation>
    <scope>NUCLEOTIDE SEQUENCE</scope>
    <source>
        <strain evidence="3">BECK_S313</strain>
    </source>
</reference>
<feature type="domain" description="AAA-ATPase-like" evidence="2">
    <location>
        <begin position="4"/>
        <end position="224"/>
    </location>
</feature>
<feature type="coiled-coil region" evidence="1">
    <location>
        <begin position="543"/>
        <end position="570"/>
    </location>
</feature>
<protein>
    <submittedName>
        <fullName evidence="3">PD-(D/E)XK nuclease superfamily protein</fullName>
    </submittedName>
</protein>
<dbReference type="InterPro" id="IPR018631">
    <property type="entry name" value="AAA-ATPase-like_dom"/>
</dbReference>
<organism evidence="3">
    <name type="scientific">Candidatus Kentrum sp. LPFa</name>
    <dbReference type="NCBI Taxonomy" id="2126335"/>
    <lineage>
        <taxon>Bacteria</taxon>
        <taxon>Pseudomonadati</taxon>
        <taxon>Pseudomonadota</taxon>
        <taxon>Gammaproteobacteria</taxon>
        <taxon>Candidatus Kentrum</taxon>
    </lineage>
</organism>
<dbReference type="PANTHER" id="PTHR34825">
    <property type="entry name" value="CONSERVED PROTEIN, WITH A WEAK D-GALACTARATE DEHYDRATASE/ALTRONATE HYDROLASE DOMAIN"/>
    <property type="match status" value="1"/>
</dbReference>
<dbReference type="AlphaFoldDB" id="A0A450WP08"/>